<dbReference type="PROSITE" id="PS51767">
    <property type="entry name" value="PEPTIDASE_A1"/>
    <property type="match status" value="1"/>
</dbReference>
<evidence type="ECO:0000259" key="6">
    <source>
        <dbReference type="PROSITE" id="PS51767"/>
    </source>
</evidence>
<feature type="active site" evidence="3">
    <location>
        <position position="295"/>
    </location>
</feature>
<dbReference type="Pfam" id="PF00026">
    <property type="entry name" value="Asp"/>
    <property type="match status" value="1"/>
</dbReference>
<evidence type="ECO:0000313" key="7">
    <source>
        <dbReference type="EMBL" id="TCD63445.1"/>
    </source>
</evidence>
<keyword evidence="2 4" id="KW-0064">Aspartyl protease</keyword>
<dbReference type="CDD" id="cd05471">
    <property type="entry name" value="pepsin_like"/>
    <property type="match status" value="1"/>
</dbReference>
<dbReference type="InterPro" id="IPR034164">
    <property type="entry name" value="Pepsin-like_dom"/>
</dbReference>
<dbReference type="STRING" id="92696.A0A4R0RD77"/>
<dbReference type="Proteomes" id="UP000292702">
    <property type="component" value="Unassembled WGS sequence"/>
</dbReference>
<dbReference type="InterPro" id="IPR021109">
    <property type="entry name" value="Peptidase_aspartic_dom_sf"/>
</dbReference>
<feature type="domain" description="Peptidase A1" evidence="6">
    <location>
        <begin position="88"/>
        <end position="413"/>
    </location>
</feature>
<reference evidence="7 8" key="1">
    <citation type="submission" date="2018-11" db="EMBL/GenBank/DDBJ databases">
        <title>Genome assembly of Steccherinum ochraceum LE-BIN_3174, the white-rot fungus of the Steccherinaceae family (The Residual Polyporoid clade, Polyporales, Basidiomycota).</title>
        <authorList>
            <person name="Fedorova T.V."/>
            <person name="Glazunova O.A."/>
            <person name="Landesman E.O."/>
            <person name="Moiseenko K.V."/>
            <person name="Psurtseva N.V."/>
            <person name="Savinova O.S."/>
            <person name="Shakhova N.V."/>
            <person name="Tyazhelova T.V."/>
            <person name="Vasina D.V."/>
        </authorList>
    </citation>
    <scope>NUCLEOTIDE SEQUENCE [LARGE SCALE GENOMIC DNA]</scope>
    <source>
        <strain evidence="7 8">LE-BIN_3174</strain>
    </source>
</reference>
<evidence type="ECO:0000256" key="4">
    <source>
        <dbReference type="RuleBase" id="RU000454"/>
    </source>
</evidence>
<dbReference type="PRINTS" id="PR00792">
    <property type="entry name" value="PEPSIN"/>
</dbReference>
<evidence type="ECO:0000313" key="8">
    <source>
        <dbReference type="Proteomes" id="UP000292702"/>
    </source>
</evidence>
<evidence type="ECO:0000256" key="1">
    <source>
        <dbReference type="ARBA" id="ARBA00007447"/>
    </source>
</evidence>
<dbReference type="Gene3D" id="2.40.70.10">
    <property type="entry name" value="Acid Proteases"/>
    <property type="match status" value="2"/>
</dbReference>
<comment type="caution">
    <text evidence="7">The sequence shown here is derived from an EMBL/GenBank/DDBJ whole genome shotgun (WGS) entry which is preliminary data.</text>
</comment>
<dbReference type="SUPFAM" id="SSF50630">
    <property type="entry name" value="Acid proteases"/>
    <property type="match status" value="1"/>
</dbReference>
<evidence type="ECO:0000256" key="5">
    <source>
        <dbReference type="SAM" id="SignalP"/>
    </source>
</evidence>
<comment type="similarity">
    <text evidence="1 4">Belongs to the peptidase A1 family.</text>
</comment>
<organism evidence="7 8">
    <name type="scientific">Steccherinum ochraceum</name>
    <dbReference type="NCBI Taxonomy" id="92696"/>
    <lineage>
        <taxon>Eukaryota</taxon>
        <taxon>Fungi</taxon>
        <taxon>Dikarya</taxon>
        <taxon>Basidiomycota</taxon>
        <taxon>Agaricomycotina</taxon>
        <taxon>Agaricomycetes</taxon>
        <taxon>Polyporales</taxon>
        <taxon>Steccherinaceae</taxon>
        <taxon>Steccherinum</taxon>
    </lineage>
</organism>
<dbReference type="PROSITE" id="PS00141">
    <property type="entry name" value="ASP_PROTEASE"/>
    <property type="match status" value="1"/>
</dbReference>
<dbReference type="GO" id="GO:0004190">
    <property type="term" value="F:aspartic-type endopeptidase activity"/>
    <property type="evidence" value="ECO:0007669"/>
    <property type="project" value="UniProtKB-KW"/>
</dbReference>
<keyword evidence="4" id="KW-0378">Hydrolase</keyword>
<keyword evidence="4" id="KW-0645">Protease</keyword>
<dbReference type="EMBL" id="RWJN01000297">
    <property type="protein sequence ID" value="TCD63445.1"/>
    <property type="molecule type" value="Genomic_DNA"/>
</dbReference>
<keyword evidence="5" id="KW-0732">Signal</keyword>
<dbReference type="GO" id="GO:0006508">
    <property type="term" value="P:proteolysis"/>
    <property type="evidence" value="ECO:0007669"/>
    <property type="project" value="UniProtKB-KW"/>
</dbReference>
<protein>
    <recommendedName>
        <fullName evidence="6">Peptidase A1 domain-containing protein</fullName>
    </recommendedName>
</protein>
<dbReference type="OrthoDB" id="660550at2759"/>
<name>A0A4R0RD77_9APHY</name>
<sequence length="423" mass="44473">MMFTQPFLALLLLATNANASPLIHRATSRSISIPVARRVNATGARDILKFDQARAKAFKNRTPQVHHTSPSAAQAAFGVPVTNQAVDYAMTVGVGSPPNPFTLLVDTGSSNTWVGAQQTNPFVVTSTSQDTGNLVEVTYGSGFVFGEQFIDQLTIGDVVIENQSLGAALLSEGFDGVDGIIGIGPTDLTSGKLPFDHIVAEPDALCIPTVTDNAFTQGLIDEDLVGIAFAPTNSLSDTNGEIIFGGVDDSKFTGDIHFVPITSTSPANEFVGIDQSIAYGAASTPILSTTAGITDTGTTLTLIATDALAAYQTATGAVQDSDTGLLRLTPDQFNNLESLFFTIGSETFEFTPNAQIWPRALNTAIGGTSDFVYLIVNDIGSASGEGLDFIDGMTFLERFFAVFDSTNSQFGIATTQFTNATSN</sequence>
<feature type="signal peptide" evidence="5">
    <location>
        <begin position="1"/>
        <end position="19"/>
    </location>
</feature>
<dbReference type="PANTHER" id="PTHR47966:SF51">
    <property type="entry name" value="BETA-SITE APP-CLEAVING ENZYME, ISOFORM A-RELATED"/>
    <property type="match status" value="1"/>
</dbReference>
<evidence type="ECO:0000256" key="2">
    <source>
        <dbReference type="ARBA" id="ARBA00022750"/>
    </source>
</evidence>
<accession>A0A4R0RD77</accession>
<dbReference type="InterPro" id="IPR001461">
    <property type="entry name" value="Aspartic_peptidase_A1"/>
</dbReference>
<evidence type="ECO:0000256" key="3">
    <source>
        <dbReference type="PIRSR" id="PIRSR601461-1"/>
    </source>
</evidence>
<proteinExistence type="inferred from homology"/>
<feature type="chain" id="PRO_5020306155" description="Peptidase A1 domain-containing protein" evidence="5">
    <location>
        <begin position="20"/>
        <end position="423"/>
    </location>
</feature>
<keyword evidence="8" id="KW-1185">Reference proteome</keyword>
<dbReference type="PANTHER" id="PTHR47966">
    <property type="entry name" value="BETA-SITE APP-CLEAVING ENZYME, ISOFORM A-RELATED"/>
    <property type="match status" value="1"/>
</dbReference>
<gene>
    <name evidence="7" type="ORF">EIP91_005386</name>
</gene>
<dbReference type="InterPro" id="IPR033121">
    <property type="entry name" value="PEPTIDASE_A1"/>
</dbReference>
<dbReference type="InterPro" id="IPR001969">
    <property type="entry name" value="Aspartic_peptidase_AS"/>
</dbReference>
<dbReference type="AlphaFoldDB" id="A0A4R0RD77"/>
<feature type="active site" evidence="3">
    <location>
        <position position="106"/>
    </location>
</feature>